<dbReference type="CDD" id="cd08662">
    <property type="entry name" value="M13"/>
    <property type="match status" value="1"/>
</dbReference>
<keyword evidence="5" id="KW-0378">Hydrolase</keyword>
<keyword evidence="7" id="KW-0482">Metalloprotease</keyword>
<evidence type="ECO:0000256" key="8">
    <source>
        <dbReference type="SAM" id="MobiDB-lite"/>
    </source>
</evidence>
<dbReference type="PANTHER" id="PTHR11733">
    <property type="entry name" value="ZINC METALLOPROTEASE FAMILY M13 NEPRILYSIN-RELATED"/>
    <property type="match status" value="1"/>
</dbReference>
<evidence type="ECO:0000256" key="9">
    <source>
        <dbReference type="SAM" id="Phobius"/>
    </source>
</evidence>
<evidence type="ECO:0000256" key="3">
    <source>
        <dbReference type="ARBA" id="ARBA00022670"/>
    </source>
</evidence>
<dbReference type="Gene3D" id="1.10.1380.10">
    <property type="entry name" value="Neutral endopeptidase , domain2"/>
    <property type="match status" value="1"/>
</dbReference>
<keyword evidence="6" id="KW-0862">Zinc</keyword>
<dbReference type="InterPro" id="IPR018497">
    <property type="entry name" value="Peptidase_M13_C"/>
</dbReference>
<keyword evidence="4" id="KW-0479">Metal-binding</keyword>
<accession>A0AAD5S9J6</accession>
<dbReference type="EMBL" id="JADGJD010000817">
    <property type="protein sequence ID" value="KAJ3048289.1"/>
    <property type="molecule type" value="Genomic_DNA"/>
</dbReference>
<evidence type="ECO:0000256" key="1">
    <source>
        <dbReference type="ARBA" id="ARBA00001947"/>
    </source>
</evidence>
<evidence type="ECO:0000256" key="7">
    <source>
        <dbReference type="ARBA" id="ARBA00023049"/>
    </source>
</evidence>
<gene>
    <name evidence="12" type="primary">ECE1_2</name>
    <name evidence="12" type="ORF">HK097_010701</name>
</gene>
<dbReference type="Proteomes" id="UP001212841">
    <property type="component" value="Unassembled WGS sequence"/>
</dbReference>
<keyword evidence="9" id="KW-0472">Membrane</keyword>
<organism evidence="12 13">
    <name type="scientific">Rhizophlyctis rosea</name>
    <dbReference type="NCBI Taxonomy" id="64517"/>
    <lineage>
        <taxon>Eukaryota</taxon>
        <taxon>Fungi</taxon>
        <taxon>Fungi incertae sedis</taxon>
        <taxon>Chytridiomycota</taxon>
        <taxon>Chytridiomycota incertae sedis</taxon>
        <taxon>Chytridiomycetes</taxon>
        <taxon>Rhizophlyctidales</taxon>
        <taxon>Rhizophlyctidaceae</taxon>
        <taxon>Rhizophlyctis</taxon>
    </lineage>
</organism>
<dbReference type="InterPro" id="IPR000718">
    <property type="entry name" value="Peptidase_M13"/>
</dbReference>
<dbReference type="GO" id="GO:0046872">
    <property type="term" value="F:metal ion binding"/>
    <property type="evidence" value="ECO:0007669"/>
    <property type="project" value="UniProtKB-KW"/>
</dbReference>
<dbReference type="Gene3D" id="3.40.390.10">
    <property type="entry name" value="Collagenase (Catalytic Domain)"/>
    <property type="match status" value="1"/>
</dbReference>
<dbReference type="InterPro" id="IPR042089">
    <property type="entry name" value="Peptidase_M13_dom_2"/>
</dbReference>
<comment type="cofactor">
    <cofactor evidence="1">
        <name>Zn(2+)</name>
        <dbReference type="ChEBI" id="CHEBI:29105"/>
    </cofactor>
</comment>
<dbReference type="PANTHER" id="PTHR11733:SF167">
    <property type="entry name" value="FI17812P1-RELATED"/>
    <property type="match status" value="1"/>
</dbReference>
<keyword evidence="3" id="KW-0645">Protease</keyword>
<evidence type="ECO:0000256" key="5">
    <source>
        <dbReference type="ARBA" id="ARBA00022801"/>
    </source>
</evidence>
<evidence type="ECO:0000313" key="13">
    <source>
        <dbReference type="Proteomes" id="UP001212841"/>
    </source>
</evidence>
<evidence type="ECO:0000256" key="2">
    <source>
        <dbReference type="ARBA" id="ARBA00007357"/>
    </source>
</evidence>
<proteinExistence type="inferred from homology"/>
<dbReference type="GO" id="GO:0005886">
    <property type="term" value="C:plasma membrane"/>
    <property type="evidence" value="ECO:0007669"/>
    <property type="project" value="TreeGrafter"/>
</dbReference>
<reference evidence="12" key="1">
    <citation type="submission" date="2020-05" db="EMBL/GenBank/DDBJ databases">
        <title>Phylogenomic resolution of chytrid fungi.</title>
        <authorList>
            <person name="Stajich J.E."/>
            <person name="Amses K."/>
            <person name="Simmons R."/>
            <person name="Seto K."/>
            <person name="Myers J."/>
            <person name="Bonds A."/>
            <person name="Quandt C.A."/>
            <person name="Barry K."/>
            <person name="Liu P."/>
            <person name="Grigoriev I."/>
            <person name="Longcore J.E."/>
            <person name="James T.Y."/>
        </authorList>
    </citation>
    <scope>NUCLEOTIDE SEQUENCE</scope>
    <source>
        <strain evidence="12">JEL0318</strain>
    </source>
</reference>
<feature type="domain" description="Peptidase M13 C-terminal" evidence="10">
    <location>
        <begin position="577"/>
        <end position="787"/>
    </location>
</feature>
<dbReference type="PROSITE" id="PS51885">
    <property type="entry name" value="NEPRILYSIN"/>
    <property type="match status" value="1"/>
</dbReference>
<evidence type="ECO:0000256" key="4">
    <source>
        <dbReference type="ARBA" id="ARBA00022723"/>
    </source>
</evidence>
<evidence type="ECO:0000256" key="6">
    <source>
        <dbReference type="ARBA" id="ARBA00022833"/>
    </source>
</evidence>
<keyword evidence="9" id="KW-1133">Transmembrane helix</keyword>
<dbReference type="SUPFAM" id="SSF55486">
    <property type="entry name" value="Metalloproteases ('zincins'), catalytic domain"/>
    <property type="match status" value="1"/>
</dbReference>
<feature type="transmembrane region" description="Helical" evidence="9">
    <location>
        <begin position="33"/>
        <end position="54"/>
    </location>
</feature>
<dbReference type="PRINTS" id="PR00786">
    <property type="entry name" value="NEPRILYSIN"/>
</dbReference>
<comment type="caution">
    <text evidence="12">The sequence shown here is derived from an EMBL/GenBank/DDBJ whole genome shotgun (WGS) entry which is preliminary data.</text>
</comment>
<feature type="domain" description="Peptidase M13 N-terminal" evidence="11">
    <location>
        <begin position="116"/>
        <end position="518"/>
    </location>
</feature>
<dbReference type="Pfam" id="PF05649">
    <property type="entry name" value="Peptidase_M13_N"/>
    <property type="match status" value="1"/>
</dbReference>
<dbReference type="Pfam" id="PF01431">
    <property type="entry name" value="Peptidase_M13"/>
    <property type="match status" value="1"/>
</dbReference>
<dbReference type="InterPro" id="IPR024079">
    <property type="entry name" value="MetalloPept_cat_dom_sf"/>
</dbReference>
<dbReference type="GO" id="GO:0016485">
    <property type="term" value="P:protein processing"/>
    <property type="evidence" value="ECO:0007669"/>
    <property type="project" value="TreeGrafter"/>
</dbReference>
<protein>
    <submittedName>
        <fullName evidence="12">Endothelin-converting enzyme 1</fullName>
    </submittedName>
</protein>
<keyword evidence="13" id="KW-1185">Reference proteome</keyword>
<keyword evidence="9" id="KW-0812">Transmembrane</keyword>
<evidence type="ECO:0000259" key="10">
    <source>
        <dbReference type="Pfam" id="PF01431"/>
    </source>
</evidence>
<evidence type="ECO:0000313" key="12">
    <source>
        <dbReference type="EMBL" id="KAJ3048289.1"/>
    </source>
</evidence>
<dbReference type="InterPro" id="IPR008753">
    <property type="entry name" value="Peptidase_M13_N"/>
</dbReference>
<evidence type="ECO:0000259" key="11">
    <source>
        <dbReference type="Pfam" id="PF05649"/>
    </source>
</evidence>
<dbReference type="GO" id="GO:0004222">
    <property type="term" value="F:metalloendopeptidase activity"/>
    <property type="evidence" value="ECO:0007669"/>
    <property type="project" value="InterPro"/>
</dbReference>
<feature type="region of interest" description="Disordered" evidence="8">
    <location>
        <begin position="1"/>
        <end position="23"/>
    </location>
</feature>
<dbReference type="AlphaFoldDB" id="A0AAD5S9J6"/>
<comment type="similarity">
    <text evidence="2">Belongs to the peptidase M13 family.</text>
</comment>
<name>A0AAD5S9J6_9FUNG</name>
<sequence length="790" mass="88557">MDEDRQPLLGARTGAAASPTGHRATSPIWRKRILGAFALLSTVLVLSAVASWLAGKEHEGFQTSDLPPTRDTHTRREYGLKTVQFLEPQDETPCNKPHCVVTAARVLQSLNTSADPCDDFYEFACGGYIKAHPIPDDKSQVGSLNDLAEDNLRLLKEVVAGPYKPDPSLVGDEAELDKANFDKAQGLYQSCMNENVIEDVGAAPLINLLRTVSEKFPLSSGKSLDRLKLVAALAESHTLGTSPFFAMYVTGDEKDPDLNIIRLSQSGLTLPSKEYYEEEDFVKSLEGTVREAFEHVLRNATEVKGDWKGLARDVVELEVALAKISLPSSEMQDPSKLYNEFTPKSLSTLSKVLPWQTYLLTRFPPSKFPSTINDSTLLIVETPSFFANLTQVLAATKPTTVENYLLWKYIWNYSDYLGKEVRDLFKGLKQKTGERASVEPPRWRTCVTLVDNVVGEISAKWFVAEAFGGDSKQAASQSIAYIKKAFLDRLPNLAWLDEETRKTAVEKVENLISKIGYPDSILKPKEVADKYKDLPIKKETYFENAVSAEKWFSADNLKDILKPVDRKKWHMTPPTVNAYYNPPMNEIVFPAGILQPPFYGARDPQYLNYGAIGMVVGHELTHAFDNNGRQYDAKGRLRDWWSEKTSKEFEKRAQCFVDQYSKYTVKGPDGKEVHVDGILTLGENLADNGGLSRALEAWRADMDAPGGKDRNQKLPGFDGYSKEQLLYLGCAQVWCRNTRPEMALKRVRTDPHSPARYRINGALANSKEFAEAYRCKKGSRMNPVDKCLIW</sequence>